<dbReference type="Proteomes" id="UP001162164">
    <property type="component" value="Unassembled WGS sequence"/>
</dbReference>
<evidence type="ECO:0000313" key="1">
    <source>
        <dbReference type="EMBL" id="KAJ8973256.1"/>
    </source>
</evidence>
<accession>A0ABQ9J5P2</accession>
<protein>
    <recommendedName>
        <fullName evidence="3">PiggyBac transposable element-derived protein domain-containing protein</fullName>
    </recommendedName>
</protein>
<keyword evidence="2" id="KW-1185">Reference proteome</keyword>
<sequence>MGNKIGRECHAKKSVTYNLAFLSSCNNETIDDSDKYNKIRRYLVNFNMYQGSDPKANKDYYKVFGACAAPFVTILDGLPDDKSKLPYKFYCDNLFTSFHLLAHIMDRGFALTGTIRENRIKQTCLIVSKGT</sequence>
<evidence type="ECO:0000313" key="2">
    <source>
        <dbReference type="Proteomes" id="UP001162164"/>
    </source>
</evidence>
<reference evidence="1" key="1">
    <citation type="journal article" date="2023" name="Insect Mol. Biol.">
        <title>Genome sequencing provides insights into the evolution of gene families encoding plant cell wall-degrading enzymes in longhorned beetles.</title>
        <authorList>
            <person name="Shin N.R."/>
            <person name="Okamura Y."/>
            <person name="Kirsch R."/>
            <person name="Pauchet Y."/>
        </authorList>
    </citation>
    <scope>NUCLEOTIDE SEQUENCE</scope>
    <source>
        <strain evidence="1">MMC_N1</strain>
    </source>
</reference>
<dbReference type="PROSITE" id="PS51257">
    <property type="entry name" value="PROKAR_LIPOPROTEIN"/>
    <property type="match status" value="1"/>
</dbReference>
<name>A0ABQ9J5P2_9CUCU</name>
<organism evidence="1 2">
    <name type="scientific">Molorchus minor</name>
    <dbReference type="NCBI Taxonomy" id="1323400"/>
    <lineage>
        <taxon>Eukaryota</taxon>
        <taxon>Metazoa</taxon>
        <taxon>Ecdysozoa</taxon>
        <taxon>Arthropoda</taxon>
        <taxon>Hexapoda</taxon>
        <taxon>Insecta</taxon>
        <taxon>Pterygota</taxon>
        <taxon>Neoptera</taxon>
        <taxon>Endopterygota</taxon>
        <taxon>Coleoptera</taxon>
        <taxon>Polyphaga</taxon>
        <taxon>Cucujiformia</taxon>
        <taxon>Chrysomeloidea</taxon>
        <taxon>Cerambycidae</taxon>
        <taxon>Lamiinae</taxon>
        <taxon>Monochamini</taxon>
        <taxon>Molorchus</taxon>
    </lineage>
</organism>
<comment type="caution">
    <text evidence="1">The sequence shown here is derived from an EMBL/GenBank/DDBJ whole genome shotgun (WGS) entry which is preliminary data.</text>
</comment>
<gene>
    <name evidence="1" type="ORF">NQ317_015701</name>
</gene>
<evidence type="ECO:0008006" key="3">
    <source>
        <dbReference type="Google" id="ProtNLM"/>
    </source>
</evidence>
<proteinExistence type="predicted"/>
<dbReference type="EMBL" id="JAPWTJ010001209">
    <property type="protein sequence ID" value="KAJ8973256.1"/>
    <property type="molecule type" value="Genomic_DNA"/>
</dbReference>